<organism evidence="1 2">
    <name type="scientific">Corynebacterium glutamicum (strain ATCC 13032 / DSM 20300 / JCM 1318 / BCRC 11384 / CCUG 27702 / LMG 3730 / NBRC 12168 / NCIMB 10025 / NRRL B-2784 / 534)</name>
    <dbReference type="NCBI Taxonomy" id="196627"/>
    <lineage>
        <taxon>Bacteria</taxon>
        <taxon>Bacillati</taxon>
        <taxon>Actinomycetota</taxon>
        <taxon>Actinomycetes</taxon>
        <taxon>Mycobacteriales</taxon>
        <taxon>Corynebacteriaceae</taxon>
        <taxon>Corynebacterium</taxon>
    </lineage>
</organism>
<proteinExistence type="predicted"/>
<dbReference type="BioCyc" id="CORYNE:G18NG-10617-MONOMER"/>
<gene>
    <name evidence="1" type="ordered locus">Cgl1045</name>
</gene>
<reference evidence="2" key="1">
    <citation type="journal article" date="2003" name="Appl. Microbiol. Biotechnol.">
        <title>The Corynebacterium glutamicum genome: features and impacts on biotechnological processes.</title>
        <authorList>
            <person name="Ikeda M."/>
            <person name="Nakagawa S."/>
        </authorList>
    </citation>
    <scope>NUCLEOTIDE SEQUENCE [LARGE SCALE GENOMIC DNA]</scope>
    <source>
        <strain evidence="2">ATCC 13032 / DSM 20300 / BCRC 11384 / JCM 1318 / LMG 3730 / NCIMB 10025</strain>
    </source>
</reference>
<keyword evidence="2" id="KW-1185">Reference proteome</keyword>
<dbReference type="KEGG" id="cgl:Cgl1045"/>
<sequence length="47" mass="5370">MFVDEHDQAMLDARNPNILYERNGHTVFKLEIALFDNIDCNASTSTV</sequence>
<name>Q8NRK3_CORGL</name>
<dbReference type="HOGENOM" id="CLU_3166954_0_0_11"/>
<protein>
    <submittedName>
        <fullName evidence="1">Uncharacterized protein</fullName>
    </submittedName>
</protein>
<dbReference type="EMBL" id="BA000036">
    <property type="protein sequence ID" value="BAB98438.1"/>
    <property type="molecule type" value="Genomic_DNA"/>
</dbReference>
<accession>Q8NRK3</accession>
<dbReference type="AlphaFoldDB" id="Q8NRK3"/>
<dbReference type="Proteomes" id="UP000000582">
    <property type="component" value="Chromosome"/>
</dbReference>
<evidence type="ECO:0000313" key="2">
    <source>
        <dbReference type="Proteomes" id="UP000000582"/>
    </source>
</evidence>
<evidence type="ECO:0000313" key="1">
    <source>
        <dbReference type="EMBL" id="BAB98438.1"/>
    </source>
</evidence>